<evidence type="ECO:0000256" key="5">
    <source>
        <dbReference type="SAM" id="MobiDB-lite"/>
    </source>
</evidence>
<reference evidence="7 8" key="1">
    <citation type="submission" date="2023-10" db="EMBL/GenBank/DDBJ databases">
        <title>Chromosome-scale genome assembly provides insights into flower coloration mechanisms of Canna indica.</title>
        <authorList>
            <person name="Li C."/>
        </authorList>
    </citation>
    <scope>NUCLEOTIDE SEQUENCE [LARGE SCALE GENOMIC DNA]</scope>
    <source>
        <tissue evidence="7">Flower</tissue>
    </source>
</reference>
<dbReference type="Pfam" id="PF04434">
    <property type="entry name" value="SWIM"/>
    <property type="match status" value="1"/>
</dbReference>
<keyword evidence="1" id="KW-0479">Metal-binding</keyword>
<evidence type="ECO:0000313" key="7">
    <source>
        <dbReference type="EMBL" id="WOL08112.1"/>
    </source>
</evidence>
<evidence type="ECO:0000256" key="3">
    <source>
        <dbReference type="ARBA" id="ARBA00022833"/>
    </source>
</evidence>
<keyword evidence="3" id="KW-0862">Zinc</keyword>
<dbReference type="EMBL" id="CP136894">
    <property type="protein sequence ID" value="WOL08112.1"/>
    <property type="molecule type" value="Genomic_DNA"/>
</dbReference>
<evidence type="ECO:0000256" key="1">
    <source>
        <dbReference type="ARBA" id="ARBA00022723"/>
    </source>
</evidence>
<feature type="region of interest" description="Disordered" evidence="5">
    <location>
        <begin position="23"/>
        <end position="65"/>
    </location>
</feature>
<dbReference type="PROSITE" id="PS50966">
    <property type="entry name" value="ZF_SWIM"/>
    <property type="match status" value="1"/>
</dbReference>
<name>A0AAQ3KG80_9LILI</name>
<dbReference type="PANTHER" id="PTHR31973:SF187">
    <property type="entry name" value="MUTATOR TRANSPOSASE MUDRA PROTEIN"/>
    <property type="match status" value="1"/>
</dbReference>
<proteinExistence type="predicted"/>
<gene>
    <name evidence="7" type="ORF">Cni_G16864</name>
</gene>
<dbReference type="InterPro" id="IPR007527">
    <property type="entry name" value="Znf_SWIM"/>
</dbReference>
<keyword evidence="2 4" id="KW-0863">Zinc-finger</keyword>
<keyword evidence="8" id="KW-1185">Reference proteome</keyword>
<feature type="region of interest" description="Disordered" evidence="5">
    <location>
        <begin position="399"/>
        <end position="476"/>
    </location>
</feature>
<evidence type="ECO:0000256" key="2">
    <source>
        <dbReference type="ARBA" id="ARBA00022771"/>
    </source>
</evidence>
<evidence type="ECO:0000256" key="4">
    <source>
        <dbReference type="PROSITE-ProRule" id="PRU00325"/>
    </source>
</evidence>
<sequence length="476" mass="55772">MFFETGTGKMVRDYALRKKKLEQALKNQNQNENLEPDLEGADQDEAHEHTDFDGDDGTSDEDDEEYRIVKRKKRIQNNDEQAGQFRQDVQYYALKNGKAIKFTRSAKLKNVYKHGLFSTMVEGHNIFKRMFVGFDALKKEFLGDCRPVISLDECFLKSESDGQLLSAVGRDENNKMFLKKKRVGYALKNLFWKVLQFNEHMYEMKVLSQVTHDDFIKIGSEKFCRFKISTLPKCDIIDNNMSECFNGYILRARNRLLIDMLEVIKRTIMKRMAEKRVMIMKSDDTICPKIRKKVEDNKVVSGFCIATHAGYKKFEVKHMDNNYVVELEQNSCSCRMWELSGIPCPHVISSIHWLGEDLTEYVYQYFKKSTYLRIYEHLIQPLNEKKIWAKFESEPILPPIVRRQTGRPKRARNKDISKKEKEETSTTKMSKKGVQMKYTQYQNKRSCKNMDKRPVSSQPSSSQGKKRGRPHKNQGV</sequence>
<accession>A0AAQ3KG80</accession>
<feature type="compositionally biased region" description="Basic and acidic residues" evidence="5">
    <location>
        <begin position="413"/>
        <end position="425"/>
    </location>
</feature>
<dbReference type="GO" id="GO:0008270">
    <property type="term" value="F:zinc ion binding"/>
    <property type="evidence" value="ECO:0007669"/>
    <property type="project" value="UniProtKB-KW"/>
</dbReference>
<protein>
    <recommendedName>
        <fullName evidence="6">SWIM-type domain-containing protein</fullName>
    </recommendedName>
</protein>
<feature type="compositionally biased region" description="Basic residues" evidence="5">
    <location>
        <begin position="464"/>
        <end position="476"/>
    </location>
</feature>
<feature type="compositionally biased region" description="Acidic residues" evidence="5">
    <location>
        <begin position="53"/>
        <end position="65"/>
    </location>
</feature>
<dbReference type="PANTHER" id="PTHR31973">
    <property type="entry name" value="POLYPROTEIN, PUTATIVE-RELATED"/>
    <property type="match status" value="1"/>
</dbReference>
<feature type="compositionally biased region" description="Acidic residues" evidence="5">
    <location>
        <begin position="34"/>
        <end position="43"/>
    </location>
</feature>
<dbReference type="AlphaFoldDB" id="A0AAQ3KG80"/>
<dbReference type="InterPro" id="IPR006564">
    <property type="entry name" value="Znf_PMZ"/>
</dbReference>
<evidence type="ECO:0000313" key="8">
    <source>
        <dbReference type="Proteomes" id="UP001327560"/>
    </source>
</evidence>
<organism evidence="7 8">
    <name type="scientific">Canna indica</name>
    <name type="common">Indian-shot</name>
    <dbReference type="NCBI Taxonomy" id="4628"/>
    <lineage>
        <taxon>Eukaryota</taxon>
        <taxon>Viridiplantae</taxon>
        <taxon>Streptophyta</taxon>
        <taxon>Embryophyta</taxon>
        <taxon>Tracheophyta</taxon>
        <taxon>Spermatophyta</taxon>
        <taxon>Magnoliopsida</taxon>
        <taxon>Liliopsida</taxon>
        <taxon>Zingiberales</taxon>
        <taxon>Cannaceae</taxon>
        <taxon>Canna</taxon>
    </lineage>
</organism>
<feature type="domain" description="SWIM-type" evidence="6">
    <location>
        <begin position="323"/>
        <end position="355"/>
    </location>
</feature>
<dbReference type="Proteomes" id="UP001327560">
    <property type="component" value="Chromosome 5"/>
</dbReference>
<evidence type="ECO:0000259" key="6">
    <source>
        <dbReference type="PROSITE" id="PS50966"/>
    </source>
</evidence>
<dbReference type="SMART" id="SM00575">
    <property type="entry name" value="ZnF_PMZ"/>
    <property type="match status" value="1"/>
</dbReference>